<keyword evidence="4" id="KW-1185">Reference proteome</keyword>
<accession>D0L2W3</accession>
<name>D0L2W3_GORB4</name>
<organism evidence="3 4">
    <name type="scientific">Gordonia bronchialis (strain ATCC 25592 / DSM 43247 / BCRC 13721 / JCM 3198 / KCTC 3076 / NBRC 16047 / NCTC 10667)</name>
    <name type="common">Rhodococcus bronchialis</name>
    <dbReference type="NCBI Taxonomy" id="526226"/>
    <lineage>
        <taxon>Bacteria</taxon>
        <taxon>Bacillati</taxon>
        <taxon>Actinomycetota</taxon>
        <taxon>Actinomycetes</taxon>
        <taxon>Mycobacteriales</taxon>
        <taxon>Gordoniaceae</taxon>
        <taxon>Gordonia</taxon>
    </lineage>
</organism>
<dbReference type="HOGENOM" id="CLU_036718_0_0_11"/>
<feature type="region of interest" description="Disordered" evidence="1">
    <location>
        <begin position="1"/>
        <end position="31"/>
    </location>
</feature>
<dbReference type="PANTHER" id="PTHR38442:SF1">
    <property type="entry name" value="INNER MEMBRANE PROTEIN"/>
    <property type="match status" value="1"/>
</dbReference>
<evidence type="ECO:0008006" key="5">
    <source>
        <dbReference type="Google" id="ProtNLM"/>
    </source>
</evidence>
<keyword evidence="2" id="KW-1133">Transmembrane helix</keyword>
<dbReference type="STRING" id="526226.Gbro_0772"/>
<proteinExistence type="predicted"/>
<evidence type="ECO:0000313" key="3">
    <source>
        <dbReference type="EMBL" id="ACY20088.1"/>
    </source>
</evidence>
<dbReference type="RefSeq" id="WP_012832670.1">
    <property type="nucleotide sequence ID" value="NC_013441.1"/>
</dbReference>
<evidence type="ECO:0000313" key="4">
    <source>
        <dbReference type="Proteomes" id="UP000001219"/>
    </source>
</evidence>
<dbReference type="Pfam" id="PF04286">
    <property type="entry name" value="DUF445"/>
    <property type="match status" value="1"/>
</dbReference>
<keyword evidence="2" id="KW-0472">Membrane</keyword>
<feature type="transmembrane region" description="Helical" evidence="2">
    <location>
        <begin position="43"/>
        <end position="59"/>
    </location>
</feature>
<protein>
    <recommendedName>
        <fullName evidence="5">DUF445 domain-containing protein</fullName>
    </recommendedName>
</protein>
<feature type="compositionally biased region" description="Low complexity" evidence="1">
    <location>
        <begin position="10"/>
        <end position="24"/>
    </location>
</feature>
<dbReference type="Proteomes" id="UP000001219">
    <property type="component" value="Chromosome"/>
</dbReference>
<reference evidence="4" key="1">
    <citation type="submission" date="2009-10" db="EMBL/GenBank/DDBJ databases">
        <title>The complete chromosome of Gordonia bronchialis DSM 43247.</title>
        <authorList>
            <consortium name="US DOE Joint Genome Institute (JGI-PGF)"/>
            <person name="Lucas S."/>
            <person name="Copeland A."/>
            <person name="Lapidus A."/>
            <person name="Glavina del Rio T."/>
            <person name="Dalin E."/>
            <person name="Tice H."/>
            <person name="Bruce D."/>
            <person name="Goodwin L."/>
            <person name="Pitluck S."/>
            <person name="Kyrpides N."/>
            <person name="Mavromatis K."/>
            <person name="Ivanova N."/>
            <person name="Ovchinnikova G."/>
            <person name="Saunders E."/>
            <person name="Brettin T."/>
            <person name="Detter J.C."/>
            <person name="Han C."/>
            <person name="Larimer F."/>
            <person name="Land M."/>
            <person name="Hauser L."/>
            <person name="Markowitz V."/>
            <person name="Cheng J.-F."/>
            <person name="Hugenholtz P."/>
            <person name="Woyke T."/>
            <person name="Wu D."/>
            <person name="Jando M."/>
            <person name="Schneider S."/>
            <person name="Goeker M."/>
            <person name="Klenk H.-P."/>
            <person name="Eisen J.A."/>
        </authorList>
    </citation>
    <scope>NUCLEOTIDE SEQUENCE [LARGE SCALE GENOMIC DNA]</scope>
    <source>
        <strain evidence="4">ATCC 25592 / DSM 43247 / BCRC 13721 / JCM 3198 / KCTC 3076 / NBRC 16047 / NCTC 10667</strain>
    </source>
</reference>
<dbReference type="OrthoDB" id="9769590at2"/>
<dbReference type="eggNOG" id="COG2733">
    <property type="taxonomic scope" value="Bacteria"/>
</dbReference>
<evidence type="ECO:0000256" key="1">
    <source>
        <dbReference type="SAM" id="MobiDB-lite"/>
    </source>
</evidence>
<evidence type="ECO:0000256" key="2">
    <source>
        <dbReference type="SAM" id="Phobius"/>
    </source>
</evidence>
<dbReference type="EMBL" id="CP001802">
    <property type="protein sequence ID" value="ACY20088.1"/>
    <property type="molecule type" value="Genomic_DNA"/>
</dbReference>
<reference evidence="3 4" key="2">
    <citation type="journal article" date="2010" name="Stand. Genomic Sci.">
        <title>Complete genome sequence of Gordonia bronchialis type strain (3410).</title>
        <authorList>
            <person name="Ivanova N."/>
            <person name="Sikorski J."/>
            <person name="Jando M."/>
            <person name="Lapidus A."/>
            <person name="Nolan M."/>
            <person name="Lucas S."/>
            <person name="Del Rio T.G."/>
            <person name="Tice H."/>
            <person name="Copeland A."/>
            <person name="Cheng J.F."/>
            <person name="Chen F."/>
            <person name="Bruce D."/>
            <person name="Goodwin L."/>
            <person name="Pitluck S."/>
            <person name="Mavromatis K."/>
            <person name="Ovchinnikova G."/>
            <person name="Pati A."/>
            <person name="Chen A."/>
            <person name="Palaniappan K."/>
            <person name="Land M."/>
            <person name="Hauser L."/>
            <person name="Chang Y.J."/>
            <person name="Jeffries C.D."/>
            <person name="Chain P."/>
            <person name="Saunders E."/>
            <person name="Han C."/>
            <person name="Detter J.C."/>
            <person name="Brettin T."/>
            <person name="Rohde M."/>
            <person name="Goker M."/>
            <person name="Bristow J."/>
            <person name="Eisen J.A."/>
            <person name="Markowitz V."/>
            <person name="Hugenholtz P."/>
            <person name="Klenk H.P."/>
            <person name="Kyrpides N.C."/>
        </authorList>
    </citation>
    <scope>NUCLEOTIDE SEQUENCE [LARGE SCALE GENOMIC DNA]</scope>
    <source>
        <strain evidence="4">ATCC 25592 / DSM 43247 / BCRC 13721 / JCM 3198 / KCTC 3076 / NBRC 16047 / NCTC 10667</strain>
    </source>
</reference>
<dbReference type="KEGG" id="gbr:Gbro_0772"/>
<dbReference type="InterPro" id="IPR007383">
    <property type="entry name" value="DUF445"/>
</dbReference>
<gene>
    <name evidence="3" type="ordered locus">Gbro_0772</name>
</gene>
<feature type="transmembrane region" description="Helical" evidence="2">
    <location>
        <begin position="423"/>
        <end position="444"/>
    </location>
</feature>
<dbReference type="GO" id="GO:0005886">
    <property type="term" value="C:plasma membrane"/>
    <property type="evidence" value="ECO:0007669"/>
    <property type="project" value="TreeGrafter"/>
</dbReference>
<dbReference type="AlphaFoldDB" id="D0L2W3"/>
<keyword evidence="2" id="KW-0812">Transmembrane</keyword>
<sequence length="445" mass="49545">MSSAAVPDIADPSAGPAARSAPGFAGDGAGDARRRRDLRKMKVVATGFLVFAAIVYLFTRYLEHRDGTDVAAWVGYVRAASEAGMVGALADWFAVTALFRHPLGLPIPHTALIRKKKDDIGDQLGEFIEQNFMIPDVVVQRAQQLDLPRRLSTWLADPRNAPQVSDEATRVIGLAAEMLRDEDVEQLIQAALKWAAEPEWAPPTGRILEQLIAEDRLEPVFQLLCDRAHEWALGSQDLIDRVVDKDGPSWTPKFVNNLVGDKIYRELVEFTYKVRTNPDHELRRSMHEFAQHFSQDLQHDPEMIAKFEGIKQELVGRDEVTGAASTAWKTGKAVIEQMLADPNSTLRNTLSDSVIRLAVRIRDDRPLQEKMNGWVARVAHHVASNYSQEIISVITETVRGWDADDTSRKIELQVGRDLQFIRINGTVVGSLAGLAIYTVSVLIFG</sequence>
<dbReference type="PANTHER" id="PTHR38442">
    <property type="entry name" value="INNER MEMBRANE PROTEIN-RELATED"/>
    <property type="match status" value="1"/>
</dbReference>